<feature type="chain" id="PRO_5046936692" evidence="1">
    <location>
        <begin position="24"/>
        <end position="88"/>
    </location>
</feature>
<evidence type="ECO:0000313" key="4">
    <source>
        <dbReference type="Proteomes" id="UP000601789"/>
    </source>
</evidence>
<organism evidence="3 4">
    <name type="scientific">Aquamicrobium zhengzhouense</name>
    <dbReference type="NCBI Taxonomy" id="2781738"/>
    <lineage>
        <taxon>Bacteria</taxon>
        <taxon>Pseudomonadati</taxon>
        <taxon>Pseudomonadota</taxon>
        <taxon>Alphaproteobacteria</taxon>
        <taxon>Hyphomicrobiales</taxon>
        <taxon>Phyllobacteriaceae</taxon>
        <taxon>Aquamicrobium</taxon>
    </lineage>
</organism>
<protein>
    <submittedName>
        <fullName evidence="3">PepSY domain-containing protein</fullName>
    </submittedName>
</protein>
<evidence type="ECO:0000256" key="1">
    <source>
        <dbReference type="SAM" id="SignalP"/>
    </source>
</evidence>
<keyword evidence="1" id="KW-0732">Signal</keyword>
<comment type="caution">
    <text evidence="3">The sequence shown here is derived from an EMBL/GenBank/DDBJ whole genome shotgun (WGS) entry which is preliminary data.</text>
</comment>
<dbReference type="EMBL" id="JADGMQ010000007">
    <property type="protein sequence ID" value="MBI1621204.1"/>
    <property type="molecule type" value="Genomic_DNA"/>
</dbReference>
<dbReference type="RefSeq" id="WP_198476606.1">
    <property type="nucleotide sequence ID" value="NZ_JADGMQ010000007.1"/>
</dbReference>
<feature type="domain" description="PepSY" evidence="2">
    <location>
        <begin position="10"/>
        <end position="84"/>
    </location>
</feature>
<dbReference type="Proteomes" id="UP000601789">
    <property type="component" value="Unassembled WGS sequence"/>
</dbReference>
<gene>
    <name evidence="3" type="ORF">IOD40_11080</name>
</gene>
<name>A0ABS0SEI3_9HYPH</name>
<dbReference type="InterPro" id="IPR025711">
    <property type="entry name" value="PepSY"/>
</dbReference>
<proteinExistence type="predicted"/>
<evidence type="ECO:0000259" key="2">
    <source>
        <dbReference type="Pfam" id="PF13670"/>
    </source>
</evidence>
<reference evidence="3 4" key="1">
    <citation type="submission" date="2020-10" db="EMBL/GenBank/DDBJ databases">
        <title>Aquamicrobium zhengzhouensis sp. nov., a exopolysaccharide producing bacterium isolated from farmland soil.</title>
        <authorList>
            <person name="Wang X."/>
        </authorList>
    </citation>
    <scope>NUCLEOTIDE SEQUENCE [LARGE SCALE GENOMIC DNA]</scope>
    <source>
        <strain evidence="4">cd-1</strain>
    </source>
</reference>
<feature type="signal peptide" evidence="1">
    <location>
        <begin position="1"/>
        <end position="23"/>
    </location>
</feature>
<accession>A0ABS0SEI3</accession>
<keyword evidence="4" id="KW-1185">Reference proteome</keyword>
<evidence type="ECO:0000313" key="3">
    <source>
        <dbReference type="EMBL" id="MBI1621204.1"/>
    </source>
</evidence>
<sequence>MKIAAIASSAAIFLGLAAGAAFADSAKAGNWLNIGELNNRLEAQGYTVLEVERDDGRYEVELLGQDGVRYEAKVDRTSGEILSRERDD</sequence>
<dbReference type="Pfam" id="PF13670">
    <property type="entry name" value="PepSY_2"/>
    <property type="match status" value="1"/>
</dbReference>
<dbReference type="Gene3D" id="3.10.450.40">
    <property type="match status" value="1"/>
</dbReference>